<gene>
    <name evidence="2" type="ORF">CLCOS_40810</name>
    <name evidence="1" type="ORF">WX73_03263</name>
</gene>
<reference evidence="1 3" key="1">
    <citation type="journal article" date="2015" name="Biotechnol. Bioeng.">
        <title>Genome sequence and phenotypic characterization of Caulobacter segnis.</title>
        <authorList>
            <person name="Patel S."/>
            <person name="Fletcher B."/>
            <person name="Scott D.C."/>
            <person name="Ely B."/>
        </authorList>
    </citation>
    <scope>NUCLEOTIDE SEQUENCE [LARGE SCALE GENOMIC DNA]</scope>
    <source>
        <strain evidence="1 3">PS02</strain>
    </source>
</reference>
<evidence type="ECO:0000313" key="2">
    <source>
        <dbReference type="EMBL" id="OBR90247.1"/>
    </source>
</evidence>
<reference evidence="2 4" key="2">
    <citation type="journal article" date="2016" name="Front. Microbiol.">
        <title>Industrial Acetogenic Biocatalysts: A Comparative Metabolic and Genomic Analysis.</title>
        <authorList>
            <person name="Bengelsdorf F."/>
            <person name="Poehlein A."/>
            <person name="Sonja S."/>
            <person name="Erz C."/>
            <person name="Hummel T."/>
            <person name="Hoffmeister S."/>
            <person name="Daniel R."/>
            <person name="Durre P."/>
        </authorList>
    </citation>
    <scope>NUCLEOTIDE SEQUENCE [LARGE SCALE GENOMIC DNA]</scope>
    <source>
        <strain evidence="2 4">PTA-10522</strain>
    </source>
</reference>
<organism evidence="1 3">
    <name type="scientific">Clostridium coskatii</name>
    <dbReference type="NCBI Taxonomy" id="1705578"/>
    <lineage>
        <taxon>Bacteria</taxon>
        <taxon>Bacillati</taxon>
        <taxon>Bacillota</taxon>
        <taxon>Clostridia</taxon>
        <taxon>Eubacteriales</taxon>
        <taxon>Clostridiaceae</taxon>
        <taxon>Clostridium</taxon>
    </lineage>
</organism>
<dbReference type="EMBL" id="LITQ01000052">
    <property type="protein sequence ID" value="OAA85091.1"/>
    <property type="molecule type" value="Genomic_DNA"/>
</dbReference>
<dbReference type="Proteomes" id="UP000093694">
    <property type="component" value="Unassembled WGS sequence"/>
</dbReference>
<dbReference type="Proteomes" id="UP000077384">
    <property type="component" value="Unassembled WGS sequence"/>
</dbReference>
<name>A0A168MS86_9CLOT</name>
<evidence type="ECO:0000313" key="3">
    <source>
        <dbReference type="Proteomes" id="UP000077384"/>
    </source>
</evidence>
<comment type="caution">
    <text evidence="1">The sequence shown here is derived from an EMBL/GenBank/DDBJ whole genome shotgun (WGS) entry which is preliminary data.</text>
</comment>
<keyword evidence="4" id="KW-1185">Reference proteome</keyword>
<sequence>MKEKAIVESKEKQPVNDGERITAAFAKAYNIYYYMSDDNKAAPYIKSLAAVEVVNFCDILFLYTTIYGKNELDSLQMCYVKFTKLYEVGKEPKVIKQNGKVLSFIDVIKRSYIKFSHSDSLKRLMDNIIENNKE</sequence>
<accession>A0A168MS86</accession>
<evidence type="ECO:0000313" key="1">
    <source>
        <dbReference type="EMBL" id="OAA85091.1"/>
    </source>
</evidence>
<evidence type="ECO:0000313" key="4">
    <source>
        <dbReference type="Proteomes" id="UP000093694"/>
    </source>
</evidence>
<dbReference type="AlphaFoldDB" id="A0A168MS86"/>
<proteinExistence type="predicted"/>
<protein>
    <submittedName>
        <fullName evidence="1">Uncharacterized protein</fullName>
    </submittedName>
</protein>
<dbReference type="EMBL" id="LROR01000098">
    <property type="protein sequence ID" value="OBR90247.1"/>
    <property type="molecule type" value="Genomic_DNA"/>
</dbReference>
<dbReference type="RefSeq" id="WP_242867049.1">
    <property type="nucleotide sequence ID" value="NZ_LITQ01000052.1"/>
</dbReference>
<dbReference type="PATRIC" id="fig|1705578.3.peg.3329"/>